<dbReference type="Gene3D" id="1.10.10.60">
    <property type="entry name" value="Homeodomain-like"/>
    <property type="match status" value="1"/>
</dbReference>
<accession>A0A7X0JX43</accession>
<keyword evidence="3" id="KW-0804">Transcription</keyword>
<keyword evidence="1" id="KW-0805">Transcription regulation</keyword>
<keyword evidence="6" id="KW-1185">Reference proteome</keyword>
<sequence>MDNSVRIGGLNNYLDVVTRLGGNPEDLLDRCDIPFEAFEDEDNIIKYSQLAELLEITSQELKKPDFGLYLGTRQKVNILGPVSIAIQTASTVGEAMQCAARFLHIQSSALNYHMDEQHPDYVRTIVDINIPELSHRQMPQNIDRCVAVGQEIWKQLSGDKFNIPKIEIPRELSFPKPMYESYFDSDIEFNSESIVWYISRDTYEAPLPLSCKRLHEFASHYLEEQFPGKNERLAVLVERELRKNLEVADCTREWMANFLELHPRTLQRLLTKEHSSFEEIRNKVRKERVIYYLCNTKLPFSQIANLVGYSGQAALSRSCQRWFSKSPRQIRGNSRSYMQSQNNQ</sequence>
<evidence type="ECO:0000313" key="5">
    <source>
        <dbReference type="EMBL" id="MBB6523016.1"/>
    </source>
</evidence>
<name>A0A7X0JX43_9GAMM</name>
<dbReference type="GO" id="GO:0003700">
    <property type="term" value="F:DNA-binding transcription factor activity"/>
    <property type="evidence" value="ECO:0007669"/>
    <property type="project" value="InterPro"/>
</dbReference>
<evidence type="ECO:0000259" key="4">
    <source>
        <dbReference type="PROSITE" id="PS01124"/>
    </source>
</evidence>
<protein>
    <submittedName>
        <fullName evidence="5">AraC-like DNA-binding protein</fullName>
    </submittedName>
</protein>
<comment type="caution">
    <text evidence="5">The sequence shown here is derived from an EMBL/GenBank/DDBJ whole genome shotgun (WGS) entry which is preliminary data.</text>
</comment>
<dbReference type="SMART" id="SM00342">
    <property type="entry name" value="HTH_ARAC"/>
    <property type="match status" value="1"/>
</dbReference>
<dbReference type="SUPFAM" id="SSF46689">
    <property type="entry name" value="Homeodomain-like"/>
    <property type="match status" value="1"/>
</dbReference>
<dbReference type="EMBL" id="JACHHT010000003">
    <property type="protein sequence ID" value="MBB6523016.1"/>
    <property type="molecule type" value="Genomic_DNA"/>
</dbReference>
<evidence type="ECO:0000313" key="6">
    <source>
        <dbReference type="Proteomes" id="UP000528457"/>
    </source>
</evidence>
<dbReference type="InterPro" id="IPR032687">
    <property type="entry name" value="AraC-type_N"/>
</dbReference>
<dbReference type="PANTHER" id="PTHR47894:SF4">
    <property type="entry name" value="HTH-TYPE TRANSCRIPTIONAL REGULATOR GADX"/>
    <property type="match status" value="1"/>
</dbReference>
<evidence type="ECO:0000256" key="1">
    <source>
        <dbReference type="ARBA" id="ARBA00023015"/>
    </source>
</evidence>
<dbReference type="GO" id="GO:0000976">
    <property type="term" value="F:transcription cis-regulatory region binding"/>
    <property type="evidence" value="ECO:0007669"/>
    <property type="project" value="TreeGrafter"/>
</dbReference>
<dbReference type="RefSeq" id="WP_166843998.1">
    <property type="nucleotide sequence ID" value="NZ_JAAONY010000003.1"/>
</dbReference>
<evidence type="ECO:0000256" key="2">
    <source>
        <dbReference type="ARBA" id="ARBA00023125"/>
    </source>
</evidence>
<proteinExistence type="predicted"/>
<organism evidence="5 6">
    <name type="scientific">Pseudoteredinibacter isoporae</name>
    <dbReference type="NCBI Taxonomy" id="570281"/>
    <lineage>
        <taxon>Bacteria</taxon>
        <taxon>Pseudomonadati</taxon>
        <taxon>Pseudomonadota</taxon>
        <taxon>Gammaproteobacteria</taxon>
        <taxon>Cellvibrionales</taxon>
        <taxon>Cellvibrionaceae</taxon>
        <taxon>Pseudoteredinibacter</taxon>
    </lineage>
</organism>
<dbReference type="InterPro" id="IPR018060">
    <property type="entry name" value="HTH_AraC"/>
</dbReference>
<dbReference type="Pfam" id="PF12833">
    <property type="entry name" value="HTH_18"/>
    <property type="match status" value="1"/>
</dbReference>
<dbReference type="PANTHER" id="PTHR47894">
    <property type="entry name" value="HTH-TYPE TRANSCRIPTIONAL REGULATOR GADX"/>
    <property type="match status" value="1"/>
</dbReference>
<feature type="domain" description="HTH araC/xylS-type" evidence="4">
    <location>
        <begin position="231"/>
        <end position="333"/>
    </location>
</feature>
<dbReference type="Pfam" id="PF12625">
    <property type="entry name" value="Arabinose_bd"/>
    <property type="match status" value="1"/>
</dbReference>
<dbReference type="GO" id="GO:0005829">
    <property type="term" value="C:cytosol"/>
    <property type="evidence" value="ECO:0007669"/>
    <property type="project" value="TreeGrafter"/>
</dbReference>
<dbReference type="PROSITE" id="PS01124">
    <property type="entry name" value="HTH_ARAC_FAMILY_2"/>
    <property type="match status" value="1"/>
</dbReference>
<dbReference type="InParanoid" id="A0A7X0JX43"/>
<evidence type="ECO:0000256" key="3">
    <source>
        <dbReference type="ARBA" id="ARBA00023163"/>
    </source>
</evidence>
<dbReference type="AlphaFoldDB" id="A0A7X0JX43"/>
<gene>
    <name evidence="5" type="ORF">HNR48_003318</name>
</gene>
<keyword evidence="2 5" id="KW-0238">DNA-binding</keyword>
<reference evidence="5 6" key="1">
    <citation type="submission" date="2020-08" db="EMBL/GenBank/DDBJ databases">
        <title>Genomic Encyclopedia of Type Strains, Phase IV (KMG-IV): sequencing the most valuable type-strain genomes for metagenomic binning, comparative biology and taxonomic classification.</title>
        <authorList>
            <person name="Goeker M."/>
        </authorList>
    </citation>
    <scope>NUCLEOTIDE SEQUENCE [LARGE SCALE GENOMIC DNA]</scope>
    <source>
        <strain evidence="5 6">DSM 22368</strain>
    </source>
</reference>
<dbReference type="FunCoup" id="A0A7X0JX43">
    <property type="interactions" value="43"/>
</dbReference>
<dbReference type="InterPro" id="IPR009057">
    <property type="entry name" value="Homeodomain-like_sf"/>
</dbReference>
<dbReference type="Proteomes" id="UP000528457">
    <property type="component" value="Unassembled WGS sequence"/>
</dbReference>